<feature type="domain" description="Lytic transglycosylase superhelical linker" evidence="5">
    <location>
        <begin position="398"/>
        <end position="460"/>
    </location>
</feature>
<dbReference type="InterPro" id="IPR008258">
    <property type="entry name" value="Transglycosylase_SLT_dom_1"/>
</dbReference>
<organism evidence="6 7">
    <name type="scientific">Zoogloea ramigera</name>
    <dbReference type="NCBI Taxonomy" id="350"/>
    <lineage>
        <taxon>Bacteria</taxon>
        <taxon>Pseudomonadati</taxon>
        <taxon>Pseudomonadota</taxon>
        <taxon>Betaproteobacteria</taxon>
        <taxon>Rhodocyclales</taxon>
        <taxon>Zoogloeaceae</taxon>
        <taxon>Zoogloea</taxon>
    </lineage>
</organism>
<feature type="chain" id="PRO_5021393618" evidence="3">
    <location>
        <begin position="22"/>
        <end position="658"/>
    </location>
</feature>
<evidence type="ECO:0000313" key="6">
    <source>
        <dbReference type="EMBL" id="GEC95543.1"/>
    </source>
</evidence>
<comment type="similarity">
    <text evidence="1">Belongs to the transglycosylase Slt family.</text>
</comment>
<dbReference type="Gene3D" id="1.25.20.10">
    <property type="entry name" value="Bacterial muramidases"/>
    <property type="match status" value="1"/>
</dbReference>
<keyword evidence="7" id="KW-1185">Reference proteome</keyword>
<dbReference type="Pfam" id="PF14718">
    <property type="entry name" value="SLT_L"/>
    <property type="match status" value="1"/>
</dbReference>
<accession>A0A4Y4CWA4</accession>
<evidence type="ECO:0000313" key="7">
    <source>
        <dbReference type="Proteomes" id="UP000318422"/>
    </source>
</evidence>
<dbReference type="Gene3D" id="1.10.530.10">
    <property type="match status" value="1"/>
</dbReference>
<dbReference type="SUPFAM" id="SSF48435">
    <property type="entry name" value="Bacterial muramidases"/>
    <property type="match status" value="1"/>
</dbReference>
<dbReference type="Gene3D" id="1.10.1240.20">
    <property type="entry name" value="Lytic transglycosylase, superhelical linker domain"/>
    <property type="match status" value="1"/>
</dbReference>
<dbReference type="Proteomes" id="UP000318422">
    <property type="component" value="Unassembled WGS sequence"/>
</dbReference>
<evidence type="ECO:0000256" key="3">
    <source>
        <dbReference type="SAM" id="SignalP"/>
    </source>
</evidence>
<dbReference type="Pfam" id="PF01464">
    <property type="entry name" value="SLT"/>
    <property type="match status" value="1"/>
</dbReference>
<dbReference type="OrthoDB" id="92254at2"/>
<sequence>MKNSVWAVLAAFLWMASPAGGDPGDERILLAKDAARSGDRNRLALYAPPTGHPLDPYPEYWALSAHVARPGDLNPLPILDFLERQRGSLLAERLRGEWLRALGKRGEWDTLAAEFPAMEQPEQDVKCYHLQARLGLGDAAALDDARPLWFSLVDTPESCIPVLQALVREARVSPDETWSRVRRLMEAKRFAGARAVAAWLPADQQPASIELERAGQTPSTYLDRLPVSFAAQRQGRELALIALARLSRDDPMGAYTRYLGLNERFSAAERSYALGQIAWQAATRLMPDANPWFKAAGDTPMSEEQAAWRVRAALRAGDWRGVKAGVEAMPAEQRKLPDWTYWLGRAQMALGNRDASRLEFERIAGHPTFYGILADEELGRGFTLPKKARALSADEAEQVRQTPGVQRALALFRLEMRTEGAREWNWTMRNRDDRFLIGAAQLAQQLGIYDRAINAADRTKSEHDYSLRYLAPYRERIEPNARNQSLDPGWVYGLMRQESRFVTAARSSVGAQGLMQIMPATGQWVAGKLGMKGYHIGWLRDPDTNVMLGTTYMRMVLEGLDNHPVLASAAYNAGPGRARKWKDARPLEGAIYAETIPFGETRDYVKKVMANSVIYAALLDGKAPSLKGRLGTIAPSAGGDFSGLGSPAPGAGLEPAAE</sequence>
<dbReference type="RefSeq" id="WP_141351121.1">
    <property type="nucleotide sequence ID" value="NZ_BJNV01000022.1"/>
</dbReference>
<dbReference type="InterPro" id="IPR008939">
    <property type="entry name" value="Lytic_TGlycosylase_superhlx_U"/>
</dbReference>
<proteinExistence type="inferred from homology"/>
<dbReference type="InterPro" id="IPR023346">
    <property type="entry name" value="Lysozyme-like_dom_sf"/>
</dbReference>
<name>A0A4Y4CWA4_ZOORA</name>
<dbReference type="EMBL" id="BJNV01000022">
    <property type="protein sequence ID" value="GEC95543.1"/>
    <property type="molecule type" value="Genomic_DNA"/>
</dbReference>
<dbReference type="InterPro" id="IPR012289">
    <property type="entry name" value="Lytic_TGlycosylase_superhlx_L"/>
</dbReference>
<gene>
    <name evidence="6" type="ORF">ZRA01_16160</name>
</gene>
<evidence type="ECO:0000256" key="2">
    <source>
        <dbReference type="ARBA" id="ARBA00022729"/>
    </source>
</evidence>
<dbReference type="CDD" id="cd13401">
    <property type="entry name" value="Slt70-like"/>
    <property type="match status" value="1"/>
</dbReference>
<evidence type="ECO:0000256" key="1">
    <source>
        <dbReference type="ARBA" id="ARBA00007734"/>
    </source>
</evidence>
<protein>
    <submittedName>
        <fullName evidence="6">Lytic transglycosylase</fullName>
    </submittedName>
</protein>
<evidence type="ECO:0000259" key="5">
    <source>
        <dbReference type="Pfam" id="PF14718"/>
    </source>
</evidence>
<comment type="caution">
    <text evidence="6">The sequence shown here is derived from an EMBL/GenBank/DDBJ whole genome shotgun (WGS) entry which is preliminary data.</text>
</comment>
<dbReference type="PANTHER" id="PTHR37423:SF5">
    <property type="entry name" value="SOLUBLE LYTIC MUREIN TRANSGLYCOSYLASE"/>
    <property type="match status" value="1"/>
</dbReference>
<dbReference type="GO" id="GO:0042597">
    <property type="term" value="C:periplasmic space"/>
    <property type="evidence" value="ECO:0007669"/>
    <property type="project" value="InterPro"/>
</dbReference>
<evidence type="ECO:0000259" key="4">
    <source>
        <dbReference type="Pfam" id="PF01464"/>
    </source>
</evidence>
<feature type="domain" description="Transglycosylase SLT" evidence="4">
    <location>
        <begin position="480"/>
        <end position="584"/>
    </location>
</feature>
<dbReference type="PANTHER" id="PTHR37423">
    <property type="entry name" value="SOLUBLE LYTIC MUREIN TRANSGLYCOSYLASE-RELATED"/>
    <property type="match status" value="1"/>
</dbReference>
<reference evidence="6 7" key="1">
    <citation type="submission" date="2019-06" db="EMBL/GenBank/DDBJ databases">
        <title>Whole genome shotgun sequence of Zoogloea ramigera NBRC 15342.</title>
        <authorList>
            <person name="Hosoyama A."/>
            <person name="Uohara A."/>
            <person name="Ohji S."/>
            <person name="Ichikawa N."/>
        </authorList>
    </citation>
    <scope>NUCLEOTIDE SEQUENCE [LARGE SCALE GENOMIC DNA]</scope>
    <source>
        <strain evidence="6 7">NBRC 15342</strain>
    </source>
</reference>
<dbReference type="AlphaFoldDB" id="A0A4Y4CWA4"/>
<dbReference type="InterPro" id="IPR037061">
    <property type="entry name" value="Lytic_TGlycoase_superhlx_L_sf"/>
</dbReference>
<dbReference type="SUPFAM" id="SSF53955">
    <property type="entry name" value="Lysozyme-like"/>
    <property type="match status" value="1"/>
</dbReference>
<keyword evidence="2 3" id="KW-0732">Signal</keyword>
<dbReference type="GO" id="GO:0004553">
    <property type="term" value="F:hydrolase activity, hydrolyzing O-glycosyl compounds"/>
    <property type="evidence" value="ECO:0007669"/>
    <property type="project" value="InterPro"/>
</dbReference>
<feature type="signal peptide" evidence="3">
    <location>
        <begin position="1"/>
        <end position="21"/>
    </location>
</feature>